<evidence type="ECO:0000313" key="1">
    <source>
        <dbReference type="EMBL" id="KAF2174781.1"/>
    </source>
</evidence>
<reference evidence="1" key="1">
    <citation type="journal article" date="2020" name="Stud. Mycol.">
        <title>101 Dothideomycetes genomes: a test case for predicting lifestyles and emergence of pathogens.</title>
        <authorList>
            <person name="Haridas S."/>
            <person name="Albert R."/>
            <person name="Binder M."/>
            <person name="Bloem J."/>
            <person name="Labutti K."/>
            <person name="Salamov A."/>
            <person name="Andreopoulos B."/>
            <person name="Baker S."/>
            <person name="Barry K."/>
            <person name="Bills G."/>
            <person name="Bluhm B."/>
            <person name="Cannon C."/>
            <person name="Castanera R."/>
            <person name="Culley D."/>
            <person name="Daum C."/>
            <person name="Ezra D."/>
            <person name="Gonzalez J."/>
            <person name="Henrissat B."/>
            <person name="Kuo A."/>
            <person name="Liang C."/>
            <person name="Lipzen A."/>
            <person name="Lutzoni F."/>
            <person name="Magnuson J."/>
            <person name="Mondo S."/>
            <person name="Nolan M."/>
            <person name="Ohm R."/>
            <person name="Pangilinan J."/>
            <person name="Park H.-J."/>
            <person name="Ramirez L."/>
            <person name="Alfaro M."/>
            <person name="Sun H."/>
            <person name="Tritt A."/>
            <person name="Yoshinaga Y."/>
            <person name="Zwiers L.-H."/>
            <person name="Turgeon B."/>
            <person name="Goodwin S."/>
            <person name="Spatafora J."/>
            <person name="Crous P."/>
            <person name="Grigoriev I."/>
        </authorList>
    </citation>
    <scope>NUCLEOTIDE SEQUENCE</scope>
    <source>
        <strain evidence="1">CBS 207.26</strain>
    </source>
</reference>
<organism evidence="1 2">
    <name type="scientific">Zopfia rhizophila CBS 207.26</name>
    <dbReference type="NCBI Taxonomy" id="1314779"/>
    <lineage>
        <taxon>Eukaryota</taxon>
        <taxon>Fungi</taxon>
        <taxon>Dikarya</taxon>
        <taxon>Ascomycota</taxon>
        <taxon>Pezizomycotina</taxon>
        <taxon>Dothideomycetes</taxon>
        <taxon>Dothideomycetes incertae sedis</taxon>
        <taxon>Zopfiaceae</taxon>
        <taxon>Zopfia</taxon>
    </lineage>
</organism>
<dbReference type="EMBL" id="ML994774">
    <property type="protein sequence ID" value="KAF2174781.1"/>
    <property type="molecule type" value="Genomic_DNA"/>
</dbReference>
<dbReference type="InterPro" id="IPR039470">
    <property type="entry name" value="Nuc_deoxyri_tr2"/>
</dbReference>
<dbReference type="Pfam" id="PF15891">
    <property type="entry name" value="Nuc_deoxyri_tr2"/>
    <property type="match status" value="1"/>
</dbReference>
<sequence length="204" mass="23628">MKFPETSQGERLSLYMADKPERNPAFMHCGPLDNTDVGDCVRIFLGGSIEMGKAPDWQAAFTDKITSLPITTFNPRRIQWDPNWEQDIKDKNLLHQMDWEMTNLDKVDLIILYFHPNTISPVSLMELGRYSQSGKLIVCCPEGYHRRGNVQYLCRKDKVPLLEDFDELVKKATVKLEEIVKRKNLSAFGRMWSLLTHVRDRIGL</sequence>
<keyword evidence="2" id="KW-1185">Reference proteome</keyword>
<accession>A0A6A6D5T9</accession>
<dbReference type="OrthoDB" id="2893324at2759"/>
<evidence type="ECO:0000313" key="2">
    <source>
        <dbReference type="Proteomes" id="UP000800200"/>
    </source>
</evidence>
<gene>
    <name evidence="1" type="ORF">K469DRAFT_704389</name>
</gene>
<dbReference type="Proteomes" id="UP000800200">
    <property type="component" value="Unassembled WGS sequence"/>
</dbReference>
<dbReference type="Gene3D" id="3.40.50.450">
    <property type="match status" value="1"/>
</dbReference>
<dbReference type="AlphaFoldDB" id="A0A6A6D5T9"/>
<protein>
    <submittedName>
        <fullName evidence="1">Uncharacterized protein</fullName>
    </submittedName>
</protein>
<name>A0A6A6D5T9_9PEZI</name>
<feature type="non-terminal residue" evidence="1">
    <location>
        <position position="204"/>
    </location>
</feature>
<proteinExistence type="predicted"/>